<dbReference type="Gene3D" id="3.55.30.10">
    <property type="entry name" value="Hsp33 domain"/>
    <property type="match status" value="1"/>
</dbReference>
<comment type="function">
    <text evidence="6">Redox regulated molecular chaperone. Protects both thermally unfolding and oxidatively damaged proteins from irreversible aggregation. Plays an important role in the bacterial defense system toward oxidative stress.</text>
</comment>
<feature type="disulfide bond" description="Redox-active" evidence="6">
    <location>
        <begin position="270"/>
        <end position="273"/>
    </location>
</feature>
<dbReference type="RefSeq" id="WP_046822993.1">
    <property type="nucleotide sequence ID" value="NZ_LBBT01000194.1"/>
</dbReference>
<evidence type="ECO:0000313" key="7">
    <source>
        <dbReference type="EMBL" id="KKY01368.1"/>
    </source>
</evidence>
<evidence type="ECO:0000313" key="8">
    <source>
        <dbReference type="Proteomes" id="UP000034407"/>
    </source>
</evidence>
<dbReference type="PANTHER" id="PTHR30111">
    <property type="entry name" value="33 KDA CHAPERONIN"/>
    <property type="match status" value="1"/>
</dbReference>
<sequence>MKDYVLRATAGDGQVRAFVATTRNMVETARDLHKTSKVATAALGRTLTATSMMGLMMKNDGDKITVIIKGGGPIGSILATANSKGIVKGYVDNPNVVVEDYENGKLNVAAAVGSEGTVRVTKDLGLREPYNGSYPMVSGEIAQDLTYYFAVSEQTPSVVALGVLTKEEEVEYAGGFIVQLMPDATEETISKLESNVANLDSITNMLKEGKTPEDILNIVLDGLNPQILDKYDVGFECECSKERVEGVLISIGQHQLAEIIEEDKKAEIGCQFCNSKYMFDEDELKAILDKMNK</sequence>
<name>A0A0M3DGD7_9FIRM</name>
<proteinExistence type="inferred from homology"/>
<dbReference type="OrthoDB" id="9776534at2"/>
<accession>A0A0M3DGD7</accession>
<evidence type="ECO:0000256" key="3">
    <source>
        <dbReference type="ARBA" id="ARBA00023157"/>
    </source>
</evidence>
<dbReference type="AlphaFoldDB" id="A0A0M3DGD7"/>
<comment type="PTM">
    <text evidence="6">Under oxidizing conditions two disulfide bonds are formed involving the reactive cysteines. Under reducing conditions zinc is bound to the reactive cysteines and the protein is inactive.</text>
</comment>
<dbReference type="HAMAP" id="MF_00117">
    <property type="entry name" value="HslO"/>
    <property type="match status" value="1"/>
</dbReference>
<dbReference type="InterPro" id="IPR000397">
    <property type="entry name" value="Heat_shock_Hsp33"/>
</dbReference>
<gene>
    <name evidence="6" type="primary">hslO</name>
    <name evidence="7" type="ORF">VN21_09190</name>
</gene>
<reference evidence="7 8" key="1">
    <citation type="submission" date="2015-04" db="EMBL/GenBank/DDBJ databases">
        <title>Microcin producing Clostridium sp. JC272T.</title>
        <authorList>
            <person name="Jyothsna T."/>
            <person name="Sasikala C."/>
            <person name="Ramana C."/>
        </authorList>
    </citation>
    <scope>NUCLEOTIDE SEQUENCE [LARGE SCALE GENOMIC DNA]</scope>
    <source>
        <strain evidence="7 8">JC272</strain>
    </source>
</reference>
<dbReference type="PANTHER" id="PTHR30111:SF1">
    <property type="entry name" value="33 KDA CHAPERONIN"/>
    <property type="match status" value="1"/>
</dbReference>
<keyword evidence="8" id="KW-1185">Reference proteome</keyword>
<organism evidence="7 8">
    <name type="scientific">Paraclostridium benzoelyticum</name>
    <dbReference type="NCBI Taxonomy" id="1629550"/>
    <lineage>
        <taxon>Bacteria</taxon>
        <taxon>Bacillati</taxon>
        <taxon>Bacillota</taxon>
        <taxon>Clostridia</taxon>
        <taxon>Peptostreptococcales</taxon>
        <taxon>Peptostreptococcaceae</taxon>
        <taxon>Paraclostridium</taxon>
    </lineage>
</organism>
<keyword evidence="4 6" id="KW-0143">Chaperone</keyword>
<dbReference type="PIRSF" id="PIRSF005261">
    <property type="entry name" value="Heat_shock_Hsp33"/>
    <property type="match status" value="1"/>
</dbReference>
<comment type="subcellular location">
    <subcellularLocation>
        <location evidence="6">Cytoplasm</location>
    </subcellularLocation>
</comment>
<dbReference type="InterPro" id="IPR016153">
    <property type="entry name" value="Heat_shock_Hsp33_N"/>
</dbReference>
<dbReference type="SUPFAM" id="SSF118352">
    <property type="entry name" value="HSP33 redox switch-like"/>
    <property type="match status" value="1"/>
</dbReference>
<dbReference type="PATRIC" id="fig|1629550.3.peg.1284"/>
<keyword evidence="5 6" id="KW-0676">Redox-active center</keyword>
<dbReference type="Pfam" id="PF01430">
    <property type="entry name" value="HSP33"/>
    <property type="match status" value="1"/>
</dbReference>
<dbReference type="NCBIfam" id="NF001033">
    <property type="entry name" value="PRK00114.1"/>
    <property type="match status" value="1"/>
</dbReference>
<feature type="disulfide bond" description="Redox-active" evidence="6">
    <location>
        <begin position="237"/>
        <end position="239"/>
    </location>
</feature>
<keyword evidence="1 6" id="KW-0963">Cytoplasm</keyword>
<dbReference type="GO" id="GO:0042026">
    <property type="term" value="P:protein refolding"/>
    <property type="evidence" value="ECO:0007669"/>
    <property type="project" value="TreeGrafter"/>
</dbReference>
<protein>
    <recommendedName>
        <fullName evidence="6">33 kDa chaperonin</fullName>
    </recommendedName>
    <alternativeName>
        <fullName evidence="6">Heat shock protein 33 homolog</fullName>
        <shortName evidence="6">HSP33</shortName>
    </alternativeName>
</protein>
<comment type="caution">
    <text evidence="7">The sequence shown here is derived from an EMBL/GenBank/DDBJ whole genome shotgun (WGS) entry which is preliminary data.</text>
</comment>
<dbReference type="SUPFAM" id="SSF64397">
    <property type="entry name" value="Hsp33 domain"/>
    <property type="match status" value="1"/>
</dbReference>
<evidence type="ECO:0000256" key="2">
    <source>
        <dbReference type="ARBA" id="ARBA00022833"/>
    </source>
</evidence>
<keyword evidence="2 6" id="KW-0862">Zinc</keyword>
<dbReference type="GO" id="GO:0044183">
    <property type="term" value="F:protein folding chaperone"/>
    <property type="evidence" value="ECO:0007669"/>
    <property type="project" value="TreeGrafter"/>
</dbReference>
<evidence type="ECO:0000256" key="4">
    <source>
        <dbReference type="ARBA" id="ARBA00023186"/>
    </source>
</evidence>
<dbReference type="EMBL" id="LBBT01000194">
    <property type="protein sequence ID" value="KKY01368.1"/>
    <property type="molecule type" value="Genomic_DNA"/>
</dbReference>
<comment type="similarity">
    <text evidence="6">Belongs to the HSP33 family.</text>
</comment>
<evidence type="ECO:0000256" key="6">
    <source>
        <dbReference type="HAMAP-Rule" id="MF_00117"/>
    </source>
</evidence>
<keyword evidence="7" id="KW-0346">Stress response</keyword>
<keyword evidence="3 6" id="KW-1015">Disulfide bond</keyword>
<dbReference type="InterPro" id="IPR016154">
    <property type="entry name" value="Heat_shock_Hsp33_C"/>
</dbReference>
<dbReference type="GO" id="GO:0051082">
    <property type="term" value="F:unfolded protein binding"/>
    <property type="evidence" value="ECO:0007669"/>
    <property type="project" value="UniProtKB-UniRule"/>
</dbReference>
<evidence type="ECO:0000256" key="5">
    <source>
        <dbReference type="ARBA" id="ARBA00023284"/>
    </source>
</evidence>
<evidence type="ECO:0000256" key="1">
    <source>
        <dbReference type="ARBA" id="ARBA00022490"/>
    </source>
</evidence>
<dbReference type="Proteomes" id="UP000034407">
    <property type="component" value="Unassembled WGS sequence"/>
</dbReference>
<dbReference type="Gene3D" id="3.90.1280.10">
    <property type="entry name" value="HSP33 redox switch-like"/>
    <property type="match status" value="1"/>
</dbReference>
<dbReference type="GO" id="GO:0005737">
    <property type="term" value="C:cytoplasm"/>
    <property type="evidence" value="ECO:0007669"/>
    <property type="project" value="UniProtKB-SubCell"/>
</dbReference>
<dbReference type="CDD" id="cd00498">
    <property type="entry name" value="Hsp33"/>
    <property type="match status" value="1"/>
</dbReference>